<dbReference type="RefSeq" id="WP_160318206.1">
    <property type="nucleotide sequence ID" value="NZ_LKHP01000001.1"/>
</dbReference>
<keyword evidence="2" id="KW-1185">Reference proteome</keyword>
<organism evidence="1 2">
    <name type="scientific">Caloramator mitchellensis</name>
    <dbReference type="NCBI Taxonomy" id="908809"/>
    <lineage>
        <taxon>Bacteria</taxon>
        <taxon>Bacillati</taxon>
        <taxon>Bacillota</taxon>
        <taxon>Clostridia</taxon>
        <taxon>Eubacteriales</taxon>
        <taxon>Clostridiaceae</taxon>
        <taxon>Caloramator</taxon>
    </lineage>
</organism>
<gene>
    <name evidence="1" type="ORF">ABG79_00289</name>
</gene>
<proteinExistence type="predicted"/>
<sequence length="53" mass="6519">MLIDKDELIVFLLQNYYKLYLEHEKFGDNELEKYYLKGMLDIIEEVNKFGRNE</sequence>
<protein>
    <submittedName>
        <fullName evidence="1">Uncharacterized protein</fullName>
    </submittedName>
</protein>
<evidence type="ECO:0000313" key="1">
    <source>
        <dbReference type="EMBL" id="KRQ88121.1"/>
    </source>
</evidence>
<name>A0A0R3JX40_CALMK</name>
<comment type="caution">
    <text evidence="1">The sequence shown here is derived from an EMBL/GenBank/DDBJ whole genome shotgun (WGS) entry which is preliminary data.</text>
</comment>
<dbReference type="EMBL" id="LKHP01000001">
    <property type="protein sequence ID" value="KRQ88121.1"/>
    <property type="molecule type" value="Genomic_DNA"/>
</dbReference>
<dbReference type="Proteomes" id="UP000052015">
    <property type="component" value="Unassembled WGS sequence"/>
</dbReference>
<reference evidence="1 2" key="1">
    <citation type="submission" date="2015-09" db="EMBL/GenBank/DDBJ databases">
        <title>Draft genome sequence of a Caloramator mitchellensis, a moderate thermophile from the Great Artesian Basin of Australia.</title>
        <authorList>
            <person name="Patel B.K."/>
        </authorList>
    </citation>
    <scope>NUCLEOTIDE SEQUENCE [LARGE SCALE GENOMIC DNA]</scope>
    <source>
        <strain evidence="1 2">VF08</strain>
    </source>
</reference>
<evidence type="ECO:0000313" key="2">
    <source>
        <dbReference type="Proteomes" id="UP000052015"/>
    </source>
</evidence>
<accession>A0A0R3JX40</accession>
<dbReference type="OrthoDB" id="9980202at2"/>
<dbReference type="AlphaFoldDB" id="A0A0R3JX40"/>